<feature type="region of interest" description="Disordered" evidence="1">
    <location>
        <begin position="17"/>
        <end position="89"/>
    </location>
</feature>
<name>A0A5J9SCX7_9POAL</name>
<feature type="compositionally biased region" description="Low complexity" evidence="1">
    <location>
        <begin position="17"/>
        <end position="26"/>
    </location>
</feature>
<dbReference type="OrthoDB" id="684714at2759"/>
<reference evidence="2 3" key="1">
    <citation type="journal article" date="2019" name="Sci. Rep.">
        <title>A high-quality genome of Eragrostis curvula grass provides insights into Poaceae evolution and supports new strategies to enhance forage quality.</title>
        <authorList>
            <person name="Carballo J."/>
            <person name="Santos B.A.C.M."/>
            <person name="Zappacosta D."/>
            <person name="Garbus I."/>
            <person name="Selva J.P."/>
            <person name="Gallo C.A."/>
            <person name="Diaz A."/>
            <person name="Albertini E."/>
            <person name="Caccamo M."/>
            <person name="Echenique V."/>
        </authorList>
    </citation>
    <scope>NUCLEOTIDE SEQUENCE [LARGE SCALE GENOMIC DNA]</scope>
    <source>
        <strain evidence="3">cv. Victoria</strain>
        <tissue evidence="2">Leaf</tissue>
    </source>
</reference>
<comment type="caution">
    <text evidence="2">The sequence shown here is derived from an EMBL/GenBank/DDBJ whole genome shotgun (WGS) entry which is preliminary data.</text>
</comment>
<feature type="region of interest" description="Disordered" evidence="1">
    <location>
        <begin position="109"/>
        <end position="136"/>
    </location>
</feature>
<evidence type="ECO:0008006" key="4">
    <source>
        <dbReference type="Google" id="ProtNLM"/>
    </source>
</evidence>
<evidence type="ECO:0000313" key="2">
    <source>
        <dbReference type="EMBL" id="TVT97144.1"/>
    </source>
</evidence>
<feature type="compositionally biased region" description="Basic residues" evidence="1">
    <location>
        <begin position="122"/>
        <end position="136"/>
    </location>
</feature>
<keyword evidence="3" id="KW-1185">Reference proteome</keyword>
<feature type="non-terminal residue" evidence="2">
    <location>
        <position position="1"/>
    </location>
</feature>
<dbReference type="Proteomes" id="UP000324897">
    <property type="component" value="Unassembled WGS sequence"/>
</dbReference>
<feature type="compositionally biased region" description="Low complexity" evidence="1">
    <location>
        <begin position="47"/>
        <end position="59"/>
    </location>
</feature>
<proteinExistence type="predicted"/>
<dbReference type="EMBL" id="RWGY01001066">
    <property type="protein sequence ID" value="TVT97144.1"/>
    <property type="molecule type" value="Genomic_DNA"/>
</dbReference>
<dbReference type="AlphaFoldDB" id="A0A5J9SCX7"/>
<accession>A0A5J9SCX7</accession>
<organism evidence="2 3">
    <name type="scientific">Eragrostis curvula</name>
    <name type="common">weeping love grass</name>
    <dbReference type="NCBI Taxonomy" id="38414"/>
    <lineage>
        <taxon>Eukaryota</taxon>
        <taxon>Viridiplantae</taxon>
        <taxon>Streptophyta</taxon>
        <taxon>Embryophyta</taxon>
        <taxon>Tracheophyta</taxon>
        <taxon>Spermatophyta</taxon>
        <taxon>Magnoliopsida</taxon>
        <taxon>Liliopsida</taxon>
        <taxon>Poales</taxon>
        <taxon>Poaceae</taxon>
        <taxon>PACMAD clade</taxon>
        <taxon>Chloridoideae</taxon>
        <taxon>Eragrostideae</taxon>
        <taxon>Eragrostidinae</taxon>
        <taxon>Eragrostis</taxon>
    </lineage>
</organism>
<evidence type="ECO:0000256" key="1">
    <source>
        <dbReference type="SAM" id="MobiDB-lite"/>
    </source>
</evidence>
<evidence type="ECO:0000313" key="3">
    <source>
        <dbReference type="Proteomes" id="UP000324897"/>
    </source>
</evidence>
<protein>
    <recommendedName>
        <fullName evidence="4">Dof-type domain-containing protein</fullName>
    </recommendedName>
</protein>
<dbReference type="Gramene" id="TVT97144">
    <property type="protein sequence ID" value="TVT97144"/>
    <property type="gene ID" value="EJB05_57632"/>
</dbReference>
<sequence length="241" mass="25477">MIHLLLSLSQLRPLYKPSITPSQYHYPTPPSSSHPESHHSTPPLPSPRKSQSSSASRSLFEQLSELEAPRPRHHGTPAPPLASRRRQCRQRRWRAAVAVAAVRAAPRSHAGAHGLLPARHGPVGRRPPRHAVKPRAKASAVVDVAGGDLLQRPAARGGEQQRGRAAHDYDACSASASLPCTTAATSIPPAVSSVSAALSCASAGLDLPPASLPIPEMQYWAGPAAMSMAWPDLPTPNGAFP</sequence>
<gene>
    <name evidence="2" type="ORF">EJB05_57632</name>
</gene>